<dbReference type="Proteomes" id="UP000746503">
    <property type="component" value="Unassembled WGS sequence"/>
</dbReference>
<dbReference type="RefSeq" id="WP_167934785.1">
    <property type="nucleotide sequence ID" value="NZ_JAAVJB010000192.1"/>
</dbReference>
<dbReference type="SUPFAM" id="SSF53807">
    <property type="entry name" value="Helical backbone' metal receptor"/>
    <property type="match status" value="1"/>
</dbReference>
<evidence type="ECO:0000313" key="4">
    <source>
        <dbReference type="EMBL" id="NJP68280.1"/>
    </source>
</evidence>
<feature type="signal peptide" evidence="2">
    <location>
        <begin position="1"/>
        <end position="25"/>
    </location>
</feature>
<evidence type="ECO:0000256" key="2">
    <source>
        <dbReference type="SAM" id="SignalP"/>
    </source>
</evidence>
<dbReference type="PANTHER" id="PTHR30535">
    <property type="entry name" value="VITAMIN B12-BINDING PROTEIN"/>
    <property type="match status" value="1"/>
</dbReference>
<evidence type="ECO:0000313" key="5">
    <source>
        <dbReference type="Proteomes" id="UP000746503"/>
    </source>
</evidence>
<dbReference type="InterPro" id="IPR002491">
    <property type="entry name" value="ABC_transptr_periplasmic_BD"/>
</dbReference>
<feature type="domain" description="Fe/B12 periplasmic-binding" evidence="3">
    <location>
        <begin position="50"/>
        <end position="327"/>
    </location>
</feature>
<dbReference type="Gene3D" id="3.40.50.1980">
    <property type="entry name" value="Nitrogenase molybdenum iron protein domain"/>
    <property type="match status" value="2"/>
</dbReference>
<feature type="chain" id="PRO_5045302992" evidence="2">
    <location>
        <begin position="26"/>
        <end position="327"/>
    </location>
</feature>
<keyword evidence="5" id="KW-1185">Reference proteome</keyword>
<organism evidence="4 5">
    <name type="scientific">Streptomyces spiramenti</name>
    <dbReference type="NCBI Taxonomy" id="2720606"/>
    <lineage>
        <taxon>Bacteria</taxon>
        <taxon>Bacillati</taxon>
        <taxon>Actinomycetota</taxon>
        <taxon>Actinomycetes</taxon>
        <taxon>Kitasatosporales</taxon>
        <taxon>Streptomycetaceae</taxon>
        <taxon>Streptomyces</taxon>
    </lineage>
</organism>
<protein>
    <submittedName>
        <fullName evidence="4">ABC transporter substrate-binding protein</fullName>
    </submittedName>
</protein>
<dbReference type="Pfam" id="PF01497">
    <property type="entry name" value="Peripla_BP_2"/>
    <property type="match status" value="1"/>
</dbReference>
<comment type="similarity">
    <text evidence="1">Belongs to the bacterial solute-binding protein 8 family.</text>
</comment>
<accession>A0ABX1AT95</accession>
<dbReference type="EMBL" id="JAAVJB010000192">
    <property type="protein sequence ID" value="NJP68280.1"/>
    <property type="molecule type" value="Genomic_DNA"/>
</dbReference>
<gene>
    <name evidence="4" type="ORF">HCJ92_18755</name>
</gene>
<dbReference type="PROSITE" id="PS50983">
    <property type="entry name" value="FE_B12_PBP"/>
    <property type="match status" value="1"/>
</dbReference>
<dbReference type="InterPro" id="IPR050902">
    <property type="entry name" value="ABC_Transporter_SBP"/>
</dbReference>
<name>A0ABX1AT95_9ACTN</name>
<evidence type="ECO:0000259" key="3">
    <source>
        <dbReference type="PROSITE" id="PS50983"/>
    </source>
</evidence>
<keyword evidence="2" id="KW-0732">Signal</keyword>
<sequence>MRRPRPTAAAVLVLPLLLTACGARTEDPGAADTTTVERCGEEVEYRTPGRAVVYEAGSADKLLALGLTDAIRGYVMPPANPPVEESPWADEYAELDLLSQDLLNRELVVDAGADLVVAGWQSGFSDERGITPEILDGLGIQSFVHSETCYNYPGHPARFTPFEGLYTDLDRLGRVFGVEDRAETVVAELRERVEAVRAEAPDGEPVRVFLYDSGTDQPFTSGNQAPPQEIIEIAGGRNIYSELEGRWTTVSWESVIEADPEVILILDYGDQPAQAKIDFLKGSPALSEVTAVREDNFHLLDYNEAISGPRIVDGAESVASYLRSVGR</sequence>
<dbReference type="PANTHER" id="PTHR30535:SF7">
    <property type="entry name" value="IRON(III) DICITRATE-BINDING PROTEIN"/>
    <property type="match status" value="1"/>
</dbReference>
<proteinExistence type="inferred from homology"/>
<dbReference type="PROSITE" id="PS51257">
    <property type="entry name" value="PROKAR_LIPOPROTEIN"/>
    <property type="match status" value="1"/>
</dbReference>
<evidence type="ECO:0000256" key="1">
    <source>
        <dbReference type="ARBA" id="ARBA00008814"/>
    </source>
</evidence>
<reference evidence="4 5" key="1">
    <citation type="submission" date="2020-03" db="EMBL/GenBank/DDBJ databases">
        <title>Draft genome of Streptomyces sp. ventii, isolated from the Axial Seamount in the Pacific Ocean, and resequencing of the two type strains Streptomyces lonarensis strain NCL 716 and Streptomyces bohaiensis strain 11A07.</title>
        <authorList>
            <person name="Loughran R.M."/>
            <person name="Pfannmuller K.M."/>
            <person name="Wasson B.J."/>
            <person name="Deadmond M.C."/>
            <person name="Paddock B.E."/>
            <person name="Koyack M.J."/>
            <person name="Gallegos D.A."/>
            <person name="Mitchell E.A."/>
            <person name="Ushijima B."/>
            <person name="Saw J.H."/>
            <person name="Mcphail K.L."/>
            <person name="Videau P."/>
        </authorList>
    </citation>
    <scope>NUCLEOTIDE SEQUENCE [LARGE SCALE GENOMIC DNA]</scope>
    <source>
        <strain evidence="5">5675061</strain>
    </source>
</reference>
<comment type="caution">
    <text evidence="4">The sequence shown here is derived from an EMBL/GenBank/DDBJ whole genome shotgun (WGS) entry which is preliminary data.</text>
</comment>